<evidence type="ECO:0000313" key="2">
    <source>
        <dbReference type="EMBL" id="KAA8914407.1"/>
    </source>
</evidence>
<feature type="region of interest" description="Disordered" evidence="1">
    <location>
        <begin position="125"/>
        <end position="149"/>
    </location>
</feature>
<dbReference type="Proteomes" id="UP000326924">
    <property type="component" value="Unassembled WGS sequence"/>
</dbReference>
<gene>
    <name evidence="2" type="ORF">FN846DRAFT_902125</name>
</gene>
<proteinExistence type="predicted"/>
<organism evidence="2 3">
    <name type="scientific">Sphaerosporella brunnea</name>
    <dbReference type="NCBI Taxonomy" id="1250544"/>
    <lineage>
        <taxon>Eukaryota</taxon>
        <taxon>Fungi</taxon>
        <taxon>Dikarya</taxon>
        <taxon>Ascomycota</taxon>
        <taxon>Pezizomycotina</taxon>
        <taxon>Pezizomycetes</taxon>
        <taxon>Pezizales</taxon>
        <taxon>Pyronemataceae</taxon>
        <taxon>Sphaerosporella</taxon>
    </lineage>
</organism>
<name>A0A5J5FA71_9PEZI</name>
<dbReference type="EMBL" id="VXIS01000006">
    <property type="protein sequence ID" value="KAA8914407.1"/>
    <property type="molecule type" value="Genomic_DNA"/>
</dbReference>
<dbReference type="AlphaFoldDB" id="A0A5J5FA71"/>
<keyword evidence="3" id="KW-1185">Reference proteome</keyword>
<sequence length="211" mass="24016">MPPKLILKGIFDEAGLDSQTGIILHRYIMRVCRQNSWHNKTGFWRDAMFKETERPAILRTIANKIRLYEIYPELYTQPLHERRLYRFVDGLFRYGQRSREGSWYRQLPPPPAVQTDIVLTVDWETGAPGASPPLPPPPPPPAPSAGPAISAVMDPQLSLNRIETSLDALPKHITDTITTELDARLGKRKLRCCCGGCCDHDTDRSEKRTRL</sequence>
<evidence type="ECO:0000256" key="1">
    <source>
        <dbReference type="SAM" id="MobiDB-lite"/>
    </source>
</evidence>
<feature type="compositionally biased region" description="Pro residues" evidence="1">
    <location>
        <begin position="130"/>
        <end position="144"/>
    </location>
</feature>
<protein>
    <submittedName>
        <fullName evidence="2">Uncharacterized protein</fullName>
    </submittedName>
</protein>
<dbReference type="InParanoid" id="A0A5J5FA71"/>
<evidence type="ECO:0000313" key="3">
    <source>
        <dbReference type="Proteomes" id="UP000326924"/>
    </source>
</evidence>
<reference evidence="2 3" key="1">
    <citation type="submission" date="2019-09" db="EMBL/GenBank/DDBJ databases">
        <title>Draft genome of the ectomycorrhizal ascomycete Sphaerosporella brunnea.</title>
        <authorList>
            <consortium name="DOE Joint Genome Institute"/>
            <person name="Benucci G.M."/>
            <person name="Marozzi G."/>
            <person name="Antonielli L."/>
            <person name="Sanchez S."/>
            <person name="Marco P."/>
            <person name="Wang X."/>
            <person name="Falini L.B."/>
            <person name="Barry K."/>
            <person name="Haridas S."/>
            <person name="Lipzen A."/>
            <person name="Labutti K."/>
            <person name="Grigoriev I.V."/>
            <person name="Murat C."/>
            <person name="Martin F."/>
            <person name="Albertini E."/>
            <person name="Donnini D."/>
            <person name="Bonito G."/>
        </authorList>
    </citation>
    <scope>NUCLEOTIDE SEQUENCE [LARGE SCALE GENOMIC DNA]</scope>
    <source>
        <strain evidence="2 3">Sb_GMNB300</strain>
    </source>
</reference>
<accession>A0A5J5FA71</accession>
<comment type="caution">
    <text evidence="2">The sequence shown here is derived from an EMBL/GenBank/DDBJ whole genome shotgun (WGS) entry which is preliminary data.</text>
</comment>